<dbReference type="PANTHER" id="PTHR30204">
    <property type="entry name" value="REDOX-CYCLING DRUG-SENSING TRANSCRIPTIONAL ACTIVATOR SOXR"/>
    <property type="match status" value="1"/>
</dbReference>
<evidence type="ECO:0000313" key="7">
    <source>
        <dbReference type="Proteomes" id="UP000584325"/>
    </source>
</evidence>
<dbReference type="SUPFAM" id="SSF46955">
    <property type="entry name" value="Putative DNA-binding domain"/>
    <property type="match status" value="1"/>
</dbReference>
<name>A0A7W5EC01_9BURK</name>
<feature type="domain" description="HTH merR-type" evidence="5">
    <location>
        <begin position="1"/>
        <end position="70"/>
    </location>
</feature>
<sequence>MMKIGELAARSGMAASTIRYYEQEGLLPKASRGANGYRVYEEAALEQLNLIDTGQRLGFSLDAIRGVLKLQGEALQDGLMQGLDARLGEIDAMIGTLQAQRQALLDSRERLRGAWAQGQCMNRAELAQKSQYCEGEGEPGAGVGRDVKAA</sequence>
<evidence type="ECO:0000259" key="5">
    <source>
        <dbReference type="PROSITE" id="PS50937"/>
    </source>
</evidence>
<evidence type="ECO:0000256" key="2">
    <source>
        <dbReference type="ARBA" id="ARBA00023015"/>
    </source>
</evidence>
<dbReference type="EMBL" id="JACHXS010000004">
    <property type="protein sequence ID" value="MBB3222022.1"/>
    <property type="molecule type" value="Genomic_DNA"/>
</dbReference>
<dbReference type="Proteomes" id="UP000584325">
    <property type="component" value="Unassembled WGS sequence"/>
</dbReference>
<gene>
    <name evidence="6" type="ORF">FHS02_002832</name>
</gene>
<dbReference type="InterPro" id="IPR047057">
    <property type="entry name" value="MerR_fam"/>
</dbReference>
<dbReference type="SMART" id="SM00422">
    <property type="entry name" value="HTH_MERR"/>
    <property type="match status" value="1"/>
</dbReference>
<keyword evidence="1" id="KW-0678">Repressor</keyword>
<dbReference type="Gene3D" id="1.10.1660.10">
    <property type="match status" value="1"/>
</dbReference>
<dbReference type="PANTHER" id="PTHR30204:SF69">
    <property type="entry name" value="MERR-FAMILY TRANSCRIPTIONAL REGULATOR"/>
    <property type="match status" value="1"/>
</dbReference>
<accession>A0A7W5EC01</accession>
<dbReference type="AlphaFoldDB" id="A0A7W5EC01"/>
<protein>
    <submittedName>
        <fullName evidence="6">DNA-binding transcriptional MerR regulator</fullName>
    </submittedName>
</protein>
<evidence type="ECO:0000256" key="3">
    <source>
        <dbReference type="ARBA" id="ARBA00023125"/>
    </source>
</evidence>
<dbReference type="InterPro" id="IPR000551">
    <property type="entry name" value="MerR-type_HTH_dom"/>
</dbReference>
<dbReference type="GO" id="GO:0003677">
    <property type="term" value="F:DNA binding"/>
    <property type="evidence" value="ECO:0007669"/>
    <property type="project" value="UniProtKB-KW"/>
</dbReference>
<organism evidence="6 7">
    <name type="scientific">Pseudoduganella umbonata</name>
    <dbReference type="NCBI Taxonomy" id="864828"/>
    <lineage>
        <taxon>Bacteria</taxon>
        <taxon>Pseudomonadati</taxon>
        <taxon>Pseudomonadota</taxon>
        <taxon>Betaproteobacteria</taxon>
        <taxon>Burkholderiales</taxon>
        <taxon>Oxalobacteraceae</taxon>
        <taxon>Telluria group</taxon>
        <taxon>Pseudoduganella</taxon>
    </lineage>
</organism>
<keyword evidence="2" id="KW-0805">Transcription regulation</keyword>
<keyword evidence="4" id="KW-0804">Transcription</keyword>
<evidence type="ECO:0000256" key="1">
    <source>
        <dbReference type="ARBA" id="ARBA00022491"/>
    </source>
</evidence>
<dbReference type="GO" id="GO:0003700">
    <property type="term" value="F:DNA-binding transcription factor activity"/>
    <property type="evidence" value="ECO:0007669"/>
    <property type="project" value="InterPro"/>
</dbReference>
<evidence type="ECO:0000256" key="4">
    <source>
        <dbReference type="ARBA" id="ARBA00023163"/>
    </source>
</evidence>
<dbReference type="PROSITE" id="PS50937">
    <property type="entry name" value="HTH_MERR_2"/>
    <property type="match status" value="1"/>
</dbReference>
<evidence type="ECO:0000313" key="6">
    <source>
        <dbReference type="EMBL" id="MBB3222022.1"/>
    </source>
</evidence>
<proteinExistence type="predicted"/>
<dbReference type="InterPro" id="IPR009061">
    <property type="entry name" value="DNA-bd_dom_put_sf"/>
</dbReference>
<dbReference type="RefSeq" id="WP_229422431.1">
    <property type="nucleotide sequence ID" value="NZ_CP040017.1"/>
</dbReference>
<reference evidence="6 7" key="1">
    <citation type="submission" date="2020-08" db="EMBL/GenBank/DDBJ databases">
        <title>Genomic Encyclopedia of Type Strains, Phase III (KMG-III): the genomes of soil and plant-associated and newly described type strains.</title>
        <authorList>
            <person name="Whitman W."/>
        </authorList>
    </citation>
    <scope>NUCLEOTIDE SEQUENCE [LARGE SCALE GENOMIC DNA]</scope>
    <source>
        <strain evidence="6 7">CECT 7753</strain>
    </source>
</reference>
<dbReference type="PRINTS" id="PR00040">
    <property type="entry name" value="HTHMERR"/>
</dbReference>
<comment type="caution">
    <text evidence="6">The sequence shown here is derived from an EMBL/GenBank/DDBJ whole genome shotgun (WGS) entry which is preliminary data.</text>
</comment>
<keyword evidence="3 6" id="KW-0238">DNA-binding</keyword>
<dbReference type="Pfam" id="PF13411">
    <property type="entry name" value="MerR_1"/>
    <property type="match status" value="1"/>
</dbReference>